<comment type="caution">
    <text evidence="1">The sequence shown here is derived from an EMBL/GenBank/DDBJ whole genome shotgun (WGS) entry which is preliminary data.</text>
</comment>
<gene>
    <name evidence="1" type="ORF">LCGC14_1295790</name>
</gene>
<organism evidence="1">
    <name type="scientific">marine sediment metagenome</name>
    <dbReference type="NCBI Taxonomy" id="412755"/>
    <lineage>
        <taxon>unclassified sequences</taxon>
        <taxon>metagenomes</taxon>
        <taxon>ecological metagenomes</taxon>
    </lineage>
</organism>
<proteinExistence type="predicted"/>
<accession>A0A0F9NTZ5</accession>
<protein>
    <recommendedName>
        <fullName evidence="2">Phage tail protein</fullName>
    </recommendedName>
</protein>
<dbReference type="EMBL" id="LAZR01007515">
    <property type="protein sequence ID" value="KKM84772.1"/>
    <property type="molecule type" value="Genomic_DNA"/>
</dbReference>
<evidence type="ECO:0000313" key="1">
    <source>
        <dbReference type="EMBL" id="KKM84772.1"/>
    </source>
</evidence>
<dbReference type="AlphaFoldDB" id="A0A0F9NTZ5"/>
<sequence length="137" mass="15291">MAREVVDVAFVEVSIPTGPQSGNTELQELMSIDIDETDPGAEAVKTMRRRRRAIGFKRGVPEFELSLEVKPVNPPEINWLGLKQQGTLFQLFYEENDGGQRFTVEDCLVTEVSKTRNAEGEATDTITVLALDHRLDA</sequence>
<name>A0A0F9NTZ5_9ZZZZ</name>
<evidence type="ECO:0008006" key="2">
    <source>
        <dbReference type="Google" id="ProtNLM"/>
    </source>
</evidence>
<reference evidence="1" key="1">
    <citation type="journal article" date="2015" name="Nature">
        <title>Complex archaea that bridge the gap between prokaryotes and eukaryotes.</title>
        <authorList>
            <person name="Spang A."/>
            <person name="Saw J.H."/>
            <person name="Jorgensen S.L."/>
            <person name="Zaremba-Niedzwiedzka K."/>
            <person name="Martijn J."/>
            <person name="Lind A.E."/>
            <person name="van Eijk R."/>
            <person name="Schleper C."/>
            <person name="Guy L."/>
            <person name="Ettema T.J."/>
        </authorList>
    </citation>
    <scope>NUCLEOTIDE SEQUENCE</scope>
</reference>